<keyword evidence="2" id="KW-1185">Reference proteome</keyword>
<reference evidence="3" key="1">
    <citation type="submission" date="2022-11" db="UniProtKB">
        <authorList>
            <consortium name="WormBaseParasite"/>
        </authorList>
    </citation>
    <scope>IDENTIFICATION</scope>
</reference>
<protein>
    <submittedName>
        <fullName evidence="3">Uncharacterized protein</fullName>
    </submittedName>
</protein>
<proteinExistence type="predicted"/>
<feature type="region of interest" description="Disordered" evidence="1">
    <location>
        <begin position="1"/>
        <end position="39"/>
    </location>
</feature>
<evidence type="ECO:0000313" key="2">
    <source>
        <dbReference type="Proteomes" id="UP000887574"/>
    </source>
</evidence>
<accession>A0A915DBU8</accession>
<dbReference type="Proteomes" id="UP000887574">
    <property type="component" value="Unplaced"/>
</dbReference>
<evidence type="ECO:0000313" key="3">
    <source>
        <dbReference type="WBParaSite" id="jg18229"/>
    </source>
</evidence>
<sequence>MSVTIEDPELEKPHSRTAKKVPRQKPVFTPHKHTSPYKTSKELVETECRLSGIQILVHFDQASAGALFVRDHSASCATNFEAAFEAILKIPLPSSTDSNPKCAGVELAPTFGSFW</sequence>
<dbReference type="WBParaSite" id="jg18229">
    <property type="protein sequence ID" value="jg18229"/>
    <property type="gene ID" value="jg18229"/>
</dbReference>
<organism evidence="2 3">
    <name type="scientific">Ditylenchus dipsaci</name>
    <dbReference type="NCBI Taxonomy" id="166011"/>
    <lineage>
        <taxon>Eukaryota</taxon>
        <taxon>Metazoa</taxon>
        <taxon>Ecdysozoa</taxon>
        <taxon>Nematoda</taxon>
        <taxon>Chromadorea</taxon>
        <taxon>Rhabditida</taxon>
        <taxon>Tylenchina</taxon>
        <taxon>Tylenchomorpha</taxon>
        <taxon>Sphaerularioidea</taxon>
        <taxon>Anguinidae</taxon>
        <taxon>Anguininae</taxon>
        <taxon>Ditylenchus</taxon>
    </lineage>
</organism>
<name>A0A915DBU8_9BILA</name>
<evidence type="ECO:0000256" key="1">
    <source>
        <dbReference type="SAM" id="MobiDB-lite"/>
    </source>
</evidence>
<dbReference type="AlphaFoldDB" id="A0A915DBU8"/>